<dbReference type="Proteomes" id="UP000617979">
    <property type="component" value="Unassembled WGS sequence"/>
</dbReference>
<evidence type="ECO:0000313" key="5">
    <source>
        <dbReference type="EMBL" id="GGA35346.1"/>
    </source>
</evidence>
<evidence type="ECO:0000256" key="1">
    <source>
        <dbReference type="ARBA" id="ARBA00010529"/>
    </source>
</evidence>
<dbReference type="PROSITE" id="PS00045">
    <property type="entry name" value="HISTONE_LIKE"/>
    <property type="match status" value="1"/>
</dbReference>
<comment type="similarity">
    <text evidence="1 4">Belongs to the bacterial histone-like protein family.</text>
</comment>
<protein>
    <submittedName>
        <fullName evidence="5">Transcriptional regulator</fullName>
    </submittedName>
</protein>
<dbReference type="SUPFAM" id="SSF47729">
    <property type="entry name" value="IHF-like DNA-binding proteins"/>
    <property type="match status" value="1"/>
</dbReference>
<organism evidence="5 6">
    <name type="scientific">Kroppenstedtia guangzhouensis</name>
    <dbReference type="NCBI Taxonomy" id="1274356"/>
    <lineage>
        <taxon>Bacteria</taxon>
        <taxon>Bacillati</taxon>
        <taxon>Bacillota</taxon>
        <taxon>Bacilli</taxon>
        <taxon>Bacillales</taxon>
        <taxon>Thermoactinomycetaceae</taxon>
        <taxon>Kroppenstedtia</taxon>
    </lineage>
</organism>
<sequence length="91" mass="9736">MNKTELIEAVAKETGKSKTEAGQIVDVVLGQIAGALQRGEKVSLFGFGNFVVRERAARIGRNPKTGEVIQIDACRVPAFKPGKQLKEAVNG</sequence>
<name>A0ABQ1G0Y6_9BACL</name>
<dbReference type="RefSeq" id="WP_188429589.1">
    <property type="nucleotide sequence ID" value="NZ_BMEX01000002.1"/>
</dbReference>
<evidence type="ECO:0000313" key="6">
    <source>
        <dbReference type="Proteomes" id="UP000617979"/>
    </source>
</evidence>
<dbReference type="Gene3D" id="4.10.520.10">
    <property type="entry name" value="IHF-like DNA-binding proteins"/>
    <property type="match status" value="1"/>
</dbReference>
<evidence type="ECO:0000256" key="3">
    <source>
        <dbReference type="ARBA" id="ARBA00023125"/>
    </source>
</evidence>
<dbReference type="EMBL" id="BMEX01000002">
    <property type="protein sequence ID" value="GGA35346.1"/>
    <property type="molecule type" value="Genomic_DNA"/>
</dbReference>
<keyword evidence="3" id="KW-0238">DNA-binding</keyword>
<evidence type="ECO:0000256" key="2">
    <source>
        <dbReference type="ARBA" id="ARBA00023067"/>
    </source>
</evidence>
<proteinExistence type="inferred from homology"/>
<dbReference type="InterPro" id="IPR000119">
    <property type="entry name" value="Hist_DNA-bd"/>
</dbReference>
<keyword evidence="2" id="KW-0226">DNA condensation</keyword>
<keyword evidence="6" id="KW-1185">Reference proteome</keyword>
<dbReference type="PANTHER" id="PTHR33175">
    <property type="entry name" value="DNA-BINDING PROTEIN HU"/>
    <property type="match status" value="1"/>
</dbReference>
<dbReference type="InterPro" id="IPR020816">
    <property type="entry name" value="Histone-like_DNA-bd_CS"/>
</dbReference>
<dbReference type="CDD" id="cd13831">
    <property type="entry name" value="HU"/>
    <property type="match status" value="1"/>
</dbReference>
<dbReference type="PRINTS" id="PR01727">
    <property type="entry name" value="DNABINDINGHU"/>
</dbReference>
<comment type="caution">
    <text evidence="5">The sequence shown here is derived from an EMBL/GenBank/DDBJ whole genome shotgun (WGS) entry which is preliminary data.</text>
</comment>
<evidence type="ECO:0000256" key="4">
    <source>
        <dbReference type="RuleBase" id="RU003939"/>
    </source>
</evidence>
<dbReference type="Pfam" id="PF00216">
    <property type="entry name" value="Bac_DNA_binding"/>
    <property type="match status" value="1"/>
</dbReference>
<dbReference type="InterPro" id="IPR010992">
    <property type="entry name" value="IHF-like_DNA-bd_dom_sf"/>
</dbReference>
<dbReference type="PANTHER" id="PTHR33175:SF3">
    <property type="entry name" value="DNA-BINDING PROTEIN HU-BETA"/>
    <property type="match status" value="1"/>
</dbReference>
<accession>A0ABQ1G0Y6</accession>
<dbReference type="SMART" id="SM00411">
    <property type="entry name" value="BHL"/>
    <property type="match status" value="1"/>
</dbReference>
<reference evidence="6" key="1">
    <citation type="journal article" date="2019" name="Int. J. Syst. Evol. Microbiol.">
        <title>The Global Catalogue of Microorganisms (GCM) 10K type strain sequencing project: providing services to taxonomists for standard genome sequencing and annotation.</title>
        <authorList>
            <consortium name="The Broad Institute Genomics Platform"/>
            <consortium name="The Broad Institute Genome Sequencing Center for Infectious Disease"/>
            <person name="Wu L."/>
            <person name="Ma J."/>
        </authorList>
    </citation>
    <scope>NUCLEOTIDE SEQUENCE [LARGE SCALE GENOMIC DNA]</scope>
    <source>
        <strain evidence="6">CGMCC 1.12404</strain>
    </source>
</reference>
<gene>
    <name evidence="5" type="primary">hup</name>
    <name evidence="5" type="ORF">GCM10007416_05230</name>
</gene>